<feature type="domain" description="RNA polymerase sigma-70 region 2" evidence="5">
    <location>
        <begin position="25"/>
        <end position="90"/>
    </location>
</feature>
<dbReference type="GO" id="GO:0006352">
    <property type="term" value="P:DNA-templated transcription initiation"/>
    <property type="evidence" value="ECO:0007669"/>
    <property type="project" value="InterPro"/>
</dbReference>
<name>A0A4R6HCN0_9BACT</name>
<dbReference type="GO" id="GO:0003677">
    <property type="term" value="F:DNA binding"/>
    <property type="evidence" value="ECO:0007669"/>
    <property type="project" value="InterPro"/>
</dbReference>
<gene>
    <name evidence="7" type="ORF">DET52_101898</name>
</gene>
<dbReference type="AlphaFoldDB" id="A0A4R6HCN0"/>
<dbReference type="Pfam" id="PF08281">
    <property type="entry name" value="Sigma70_r4_2"/>
    <property type="match status" value="1"/>
</dbReference>
<dbReference type="GO" id="GO:0016987">
    <property type="term" value="F:sigma factor activity"/>
    <property type="evidence" value="ECO:0007669"/>
    <property type="project" value="UniProtKB-KW"/>
</dbReference>
<evidence type="ECO:0000259" key="5">
    <source>
        <dbReference type="Pfam" id="PF04542"/>
    </source>
</evidence>
<dbReference type="EMBL" id="SNWI01000001">
    <property type="protein sequence ID" value="TDO05536.1"/>
    <property type="molecule type" value="Genomic_DNA"/>
</dbReference>
<dbReference type="InterPro" id="IPR013325">
    <property type="entry name" value="RNA_pol_sigma_r2"/>
</dbReference>
<evidence type="ECO:0000256" key="3">
    <source>
        <dbReference type="ARBA" id="ARBA00023082"/>
    </source>
</evidence>
<dbReference type="InterPro" id="IPR039425">
    <property type="entry name" value="RNA_pol_sigma-70-like"/>
</dbReference>
<keyword evidence="3" id="KW-0731">Sigma factor</keyword>
<feature type="domain" description="RNA polymerase sigma factor 70 region 4 type 2" evidence="6">
    <location>
        <begin position="120"/>
        <end position="171"/>
    </location>
</feature>
<dbReference type="OrthoDB" id="1100095at2"/>
<dbReference type="NCBIfam" id="TIGR02937">
    <property type="entry name" value="sigma70-ECF"/>
    <property type="match status" value="1"/>
</dbReference>
<dbReference type="SUPFAM" id="SSF88659">
    <property type="entry name" value="Sigma3 and sigma4 domains of RNA polymerase sigma factors"/>
    <property type="match status" value="1"/>
</dbReference>
<dbReference type="RefSeq" id="WP_133463574.1">
    <property type="nucleotide sequence ID" value="NZ_SNWI01000001.1"/>
</dbReference>
<dbReference type="InterPro" id="IPR014284">
    <property type="entry name" value="RNA_pol_sigma-70_dom"/>
</dbReference>
<proteinExistence type="inferred from homology"/>
<accession>A0A4R6HCN0</accession>
<dbReference type="CDD" id="cd06171">
    <property type="entry name" value="Sigma70_r4"/>
    <property type="match status" value="1"/>
</dbReference>
<dbReference type="Proteomes" id="UP000294848">
    <property type="component" value="Unassembled WGS sequence"/>
</dbReference>
<comment type="caution">
    <text evidence="7">The sequence shown here is derived from an EMBL/GenBank/DDBJ whole genome shotgun (WGS) entry which is preliminary data.</text>
</comment>
<sequence>MTQLSDKTLFLKIKEGDEAAFNKAFESYYSRLCFFADNIIHDYDQSSSIVQQVFVDLWLKRERLDVVYSLKGFLFRSVRNQSLDWLRHRKVESEYLQELSFKQEEAVFLDQLELAELNDKINTAIQELPEKCREIFVLCRFEGLKYAEIASRLEISVKTVETQMSIALKKIRTKVSDSQYLNLLTFIFSKKN</sequence>
<dbReference type="InterPro" id="IPR014327">
    <property type="entry name" value="RNA_pol_sigma70_bacteroid"/>
</dbReference>
<dbReference type="SUPFAM" id="SSF88946">
    <property type="entry name" value="Sigma2 domain of RNA polymerase sigma factors"/>
    <property type="match status" value="1"/>
</dbReference>
<evidence type="ECO:0000256" key="1">
    <source>
        <dbReference type="ARBA" id="ARBA00010641"/>
    </source>
</evidence>
<evidence type="ECO:0000256" key="4">
    <source>
        <dbReference type="ARBA" id="ARBA00023163"/>
    </source>
</evidence>
<evidence type="ECO:0000313" key="7">
    <source>
        <dbReference type="EMBL" id="TDO05536.1"/>
    </source>
</evidence>
<dbReference type="InterPro" id="IPR013324">
    <property type="entry name" value="RNA_pol_sigma_r3/r4-like"/>
</dbReference>
<dbReference type="InterPro" id="IPR007627">
    <property type="entry name" value="RNA_pol_sigma70_r2"/>
</dbReference>
<evidence type="ECO:0000313" key="8">
    <source>
        <dbReference type="Proteomes" id="UP000294848"/>
    </source>
</evidence>
<dbReference type="InterPro" id="IPR036388">
    <property type="entry name" value="WH-like_DNA-bd_sf"/>
</dbReference>
<dbReference type="InterPro" id="IPR013249">
    <property type="entry name" value="RNA_pol_sigma70_r4_t2"/>
</dbReference>
<evidence type="ECO:0000256" key="2">
    <source>
        <dbReference type="ARBA" id="ARBA00023015"/>
    </source>
</evidence>
<protein>
    <submittedName>
        <fullName evidence="7">RNA polymerase sigma-70 factor (ECF subfamily)</fullName>
    </submittedName>
</protein>
<dbReference type="Gene3D" id="1.10.1740.10">
    <property type="match status" value="1"/>
</dbReference>
<dbReference type="Pfam" id="PF04542">
    <property type="entry name" value="Sigma70_r2"/>
    <property type="match status" value="1"/>
</dbReference>
<keyword evidence="4" id="KW-0804">Transcription</keyword>
<keyword evidence="2" id="KW-0805">Transcription regulation</keyword>
<dbReference type="NCBIfam" id="TIGR02985">
    <property type="entry name" value="Sig70_bacteroi1"/>
    <property type="match status" value="1"/>
</dbReference>
<reference evidence="7 8" key="1">
    <citation type="submission" date="2019-03" db="EMBL/GenBank/DDBJ databases">
        <title>Freshwater and sediment microbial communities from various areas in North America, analyzing microbe dynamics in response to fracking.</title>
        <authorList>
            <person name="Lamendella R."/>
        </authorList>
    </citation>
    <scope>NUCLEOTIDE SEQUENCE [LARGE SCALE GENOMIC DNA]</scope>
    <source>
        <strain evidence="7 8">114D</strain>
    </source>
</reference>
<dbReference type="Gene3D" id="1.10.10.10">
    <property type="entry name" value="Winged helix-like DNA-binding domain superfamily/Winged helix DNA-binding domain"/>
    <property type="match status" value="1"/>
</dbReference>
<dbReference type="PANTHER" id="PTHR43133">
    <property type="entry name" value="RNA POLYMERASE ECF-TYPE SIGMA FACTO"/>
    <property type="match status" value="1"/>
</dbReference>
<comment type="similarity">
    <text evidence="1">Belongs to the sigma-70 factor family. ECF subfamily.</text>
</comment>
<dbReference type="PANTHER" id="PTHR43133:SF46">
    <property type="entry name" value="RNA POLYMERASE SIGMA-70 FACTOR ECF SUBFAMILY"/>
    <property type="match status" value="1"/>
</dbReference>
<organism evidence="7 8">
    <name type="scientific">Sunxiuqinia elliptica</name>
    <dbReference type="NCBI Taxonomy" id="655355"/>
    <lineage>
        <taxon>Bacteria</taxon>
        <taxon>Pseudomonadati</taxon>
        <taxon>Bacteroidota</taxon>
        <taxon>Bacteroidia</taxon>
        <taxon>Marinilabiliales</taxon>
        <taxon>Prolixibacteraceae</taxon>
        <taxon>Sunxiuqinia</taxon>
    </lineage>
</organism>
<evidence type="ECO:0000259" key="6">
    <source>
        <dbReference type="Pfam" id="PF08281"/>
    </source>
</evidence>